<dbReference type="AlphaFoldDB" id="A0A7C4KI19"/>
<evidence type="ECO:0000256" key="1">
    <source>
        <dbReference type="ARBA" id="ARBA00006082"/>
    </source>
</evidence>
<dbReference type="GO" id="GO:0004519">
    <property type="term" value="F:endonuclease activity"/>
    <property type="evidence" value="ECO:0007669"/>
    <property type="project" value="UniProtKB-KW"/>
</dbReference>
<dbReference type="GO" id="GO:0005524">
    <property type="term" value="F:ATP binding"/>
    <property type="evidence" value="ECO:0007669"/>
    <property type="project" value="InterPro"/>
</dbReference>
<accession>A0A7C4KI19</accession>
<dbReference type="GO" id="GO:0006298">
    <property type="term" value="P:mismatch repair"/>
    <property type="evidence" value="ECO:0007669"/>
    <property type="project" value="InterPro"/>
</dbReference>
<gene>
    <name evidence="6" type="primary">mutL</name>
    <name evidence="6" type="ORF">ENT37_10685</name>
</gene>
<dbReference type="GO" id="GO:0030983">
    <property type="term" value="F:mismatched DNA binding"/>
    <property type="evidence" value="ECO:0007669"/>
    <property type="project" value="InterPro"/>
</dbReference>
<dbReference type="InterPro" id="IPR038973">
    <property type="entry name" value="MutL/Mlh/Pms-like"/>
</dbReference>
<feature type="domain" description="DNA mismatch repair protein S5" evidence="5">
    <location>
        <begin position="208"/>
        <end position="326"/>
    </location>
</feature>
<dbReference type="SUPFAM" id="SSF55874">
    <property type="entry name" value="ATPase domain of HSP90 chaperone/DNA topoisomerase II/histidine kinase"/>
    <property type="match status" value="1"/>
</dbReference>
<name>A0A7C4KI19_9CHLR</name>
<dbReference type="PROSITE" id="PS00058">
    <property type="entry name" value="DNA_MISMATCH_REPAIR_1"/>
    <property type="match status" value="1"/>
</dbReference>
<dbReference type="Pfam" id="PF01119">
    <property type="entry name" value="DNA_mis_repair"/>
    <property type="match status" value="1"/>
</dbReference>
<evidence type="ECO:0000256" key="4">
    <source>
        <dbReference type="SAM" id="MobiDB-lite"/>
    </source>
</evidence>
<keyword evidence="2" id="KW-0227">DNA damage</keyword>
<dbReference type="SUPFAM" id="SSF54211">
    <property type="entry name" value="Ribosomal protein S5 domain 2-like"/>
    <property type="match status" value="1"/>
</dbReference>
<dbReference type="Gene3D" id="3.30.565.10">
    <property type="entry name" value="Histidine kinase-like ATPase, C-terminal domain"/>
    <property type="match status" value="1"/>
</dbReference>
<sequence>MPIHILDDAVASQIAAGEVIERPASVVKELVENALDAGARQVEIRILEAGRRLIEVTDDGCGISSAELALAVARHATSKLQSAADLFQITTLGFRGEALASIASVSRLTLTSRTTDSAVGGRIRVEGGKVAPLEAAGGPPGTLVRVEDLFYNVPARLKFLKRDLTERQQIDGLVTRYALAYPHVRFHLYHDGRPTLQTSGKGDRREVLANLYGVDVARQMLEVDYQDGRLSVTGFISPVALTRSNRRELTFFVNGRWVQDASLSAALLQAYHTLLMVGRFPIAALFITLPPDAVDVNVHPAKAEVRFRDQDGVFSGVSRAARRASRAKTQLRTFFTSSTPSQKPSAPPPAFWSRRTT</sequence>
<dbReference type="InterPro" id="IPR002099">
    <property type="entry name" value="MutL/Mlh/PMS"/>
</dbReference>
<evidence type="ECO:0000256" key="2">
    <source>
        <dbReference type="ARBA" id="ARBA00022763"/>
    </source>
</evidence>
<dbReference type="FunFam" id="3.30.565.10:FF:000003">
    <property type="entry name" value="DNA mismatch repair endonuclease MutL"/>
    <property type="match status" value="1"/>
</dbReference>
<dbReference type="Gene3D" id="3.30.230.10">
    <property type="match status" value="1"/>
</dbReference>
<proteinExistence type="inferred from homology"/>
<feature type="region of interest" description="Disordered" evidence="4">
    <location>
        <begin position="336"/>
        <end position="357"/>
    </location>
</feature>
<keyword evidence="6" id="KW-0540">Nuclease</keyword>
<dbReference type="Pfam" id="PF13589">
    <property type="entry name" value="HATPase_c_3"/>
    <property type="match status" value="1"/>
</dbReference>
<dbReference type="NCBIfam" id="TIGR00585">
    <property type="entry name" value="mutl"/>
    <property type="match status" value="1"/>
</dbReference>
<dbReference type="InterPro" id="IPR013507">
    <property type="entry name" value="DNA_mismatch_S5_2-like"/>
</dbReference>
<protein>
    <submittedName>
        <fullName evidence="6">DNA mismatch repair endonuclease MutL</fullName>
    </submittedName>
</protein>
<dbReference type="GO" id="GO:0140664">
    <property type="term" value="F:ATP-dependent DNA damage sensor activity"/>
    <property type="evidence" value="ECO:0007669"/>
    <property type="project" value="InterPro"/>
</dbReference>
<evidence type="ECO:0000259" key="5">
    <source>
        <dbReference type="SMART" id="SM01340"/>
    </source>
</evidence>
<keyword evidence="3" id="KW-0234">DNA repair</keyword>
<dbReference type="InterPro" id="IPR014762">
    <property type="entry name" value="DNA_mismatch_repair_CS"/>
</dbReference>
<dbReference type="EMBL" id="DSYK01000527">
    <property type="protein sequence ID" value="HGS22322.1"/>
    <property type="molecule type" value="Genomic_DNA"/>
</dbReference>
<evidence type="ECO:0000313" key="6">
    <source>
        <dbReference type="EMBL" id="HGS22322.1"/>
    </source>
</evidence>
<dbReference type="PANTHER" id="PTHR10073:SF12">
    <property type="entry name" value="DNA MISMATCH REPAIR PROTEIN MLH1"/>
    <property type="match status" value="1"/>
</dbReference>
<dbReference type="CDD" id="cd16926">
    <property type="entry name" value="HATPase_MutL-MLH-PMS-like"/>
    <property type="match status" value="1"/>
</dbReference>
<comment type="similarity">
    <text evidence="1">Belongs to the DNA mismatch repair MutL/HexB family.</text>
</comment>
<dbReference type="GO" id="GO:0032300">
    <property type="term" value="C:mismatch repair complex"/>
    <property type="evidence" value="ECO:0007669"/>
    <property type="project" value="InterPro"/>
</dbReference>
<dbReference type="InterPro" id="IPR020568">
    <property type="entry name" value="Ribosomal_Su5_D2-typ_SF"/>
</dbReference>
<organism evidence="6">
    <name type="scientific">Anaerolinea thermolimosa</name>
    <dbReference type="NCBI Taxonomy" id="229919"/>
    <lineage>
        <taxon>Bacteria</taxon>
        <taxon>Bacillati</taxon>
        <taxon>Chloroflexota</taxon>
        <taxon>Anaerolineae</taxon>
        <taxon>Anaerolineales</taxon>
        <taxon>Anaerolineaceae</taxon>
        <taxon>Anaerolinea</taxon>
    </lineage>
</organism>
<comment type="caution">
    <text evidence="6">The sequence shown here is derived from an EMBL/GenBank/DDBJ whole genome shotgun (WGS) entry which is preliminary data.</text>
</comment>
<dbReference type="CDD" id="cd00782">
    <property type="entry name" value="MutL_Trans"/>
    <property type="match status" value="1"/>
</dbReference>
<keyword evidence="6" id="KW-0378">Hydrolase</keyword>
<keyword evidence="6" id="KW-0255">Endonuclease</keyword>
<dbReference type="InterPro" id="IPR036890">
    <property type="entry name" value="HATPase_C_sf"/>
</dbReference>
<dbReference type="GO" id="GO:0016887">
    <property type="term" value="F:ATP hydrolysis activity"/>
    <property type="evidence" value="ECO:0007669"/>
    <property type="project" value="InterPro"/>
</dbReference>
<evidence type="ECO:0000256" key="3">
    <source>
        <dbReference type="ARBA" id="ARBA00023204"/>
    </source>
</evidence>
<reference evidence="6" key="1">
    <citation type="journal article" date="2020" name="mSystems">
        <title>Genome- and Community-Level Interaction Insights into Carbon Utilization and Element Cycling Functions of Hydrothermarchaeota in Hydrothermal Sediment.</title>
        <authorList>
            <person name="Zhou Z."/>
            <person name="Liu Y."/>
            <person name="Xu W."/>
            <person name="Pan J."/>
            <person name="Luo Z.H."/>
            <person name="Li M."/>
        </authorList>
    </citation>
    <scope>NUCLEOTIDE SEQUENCE [LARGE SCALE GENOMIC DNA]</scope>
    <source>
        <strain evidence="6">SpSt-573</strain>
    </source>
</reference>
<dbReference type="InterPro" id="IPR014721">
    <property type="entry name" value="Ribsml_uS5_D2-typ_fold_subgr"/>
</dbReference>
<dbReference type="SMART" id="SM01340">
    <property type="entry name" value="DNA_mis_repair"/>
    <property type="match status" value="1"/>
</dbReference>
<dbReference type="PANTHER" id="PTHR10073">
    <property type="entry name" value="DNA MISMATCH REPAIR PROTEIN MLH, PMS, MUTL"/>
    <property type="match status" value="1"/>
</dbReference>